<dbReference type="InterPro" id="IPR007175">
    <property type="entry name" value="Rpr2/Snm1/Rpp21"/>
</dbReference>
<dbReference type="Pfam" id="PF04032">
    <property type="entry name" value="Rpr2"/>
    <property type="match status" value="1"/>
</dbReference>
<dbReference type="GO" id="GO:0008033">
    <property type="term" value="P:tRNA processing"/>
    <property type="evidence" value="ECO:0007669"/>
    <property type="project" value="TreeGrafter"/>
</dbReference>
<dbReference type="OrthoDB" id="438080at2759"/>
<name>A0A6A5TW34_9PLEO</name>
<keyword evidence="3" id="KW-1185">Reference proteome</keyword>
<dbReference type="EMBL" id="ML976992">
    <property type="protein sequence ID" value="KAF1956250.1"/>
    <property type="molecule type" value="Genomic_DNA"/>
</dbReference>
<gene>
    <name evidence="2" type="ORF">CC80DRAFT_413748</name>
</gene>
<evidence type="ECO:0008006" key="4">
    <source>
        <dbReference type="Google" id="ProtNLM"/>
    </source>
</evidence>
<dbReference type="PANTHER" id="PTHR14742">
    <property type="entry name" value="RIBONUCLEASE P SUBUNIT P21"/>
    <property type="match status" value="1"/>
</dbReference>
<dbReference type="GO" id="GO:0005655">
    <property type="term" value="C:nucleolar ribonuclease P complex"/>
    <property type="evidence" value="ECO:0007669"/>
    <property type="project" value="TreeGrafter"/>
</dbReference>
<organism evidence="2 3">
    <name type="scientific">Byssothecium circinans</name>
    <dbReference type="NCBI Taxonomy" id="147558"/>
    <lineage>
        <taxon>Eukaryota</taxon>
        <taxon>Fungi</taxon>
        <taxon>Dikarya</taxon>
        <taxon>Ascomycota</taxon>
        <taxon>Pezizomycotina</taxon>
        <taxon>Dothideomycetes</taxon>
        <taxon>Pleosporomycetidae</taxon>
        <taxon>Pleosporales</taxon>
        <taxon>Massarineae</taxon>
        <taxon>Massarinaceae</taxon>
        <taxon>Byssothecium</taxon>
    </lineage>
</organism>
<dbReference type="AlphaFoldDB" id="A0A6A5TW34"/>
<proteinExistence type="predicted"/>
<dbReference type="PANTHER" id="PTHR14742:SF3">
    <property type="entry name" value="RIBONUCLEASE MRP PROTEIN SUBUNIT SNM1"/>
    <property type="match status" value="1"/>
</dbReference>
<protein>
    <recommendedName>
        <fullName evidence="4">Rpr2-domain-containing protein</fullName>
    </recommendedName>
</protein>
<feature type="region of interest" description="Disordered" evidence="1">
    <location>
        <begin position="134"/>
        <end position="188"/>
    </location>
</feature>
<evidence type="ECO:0000313" key="2">
    <source>
        <dbReference type="EMBL" id="KAF1956250.1"/>
    </source>
</evidence>
<reference evidence="2" key="1">
    <citation type="journal article" date="2020" name="Stud. Mycol.">
        <title>101 Dothideomycetes genomes: a test case for predicting lifestyles and emergence of pathogens.</title>
        <authorList>
            <person name="Haridas S."/>
            <person name="Albert R."/>
            <person name="Binder M."/>
            <person name="Bloem J."/>
            <person name="Labutti K."/>
            <person name="Salamov A."/>
            <person name="Andreopoulos B."/>
            <person name="Baker S."/>
            <person name="Barry K."/>
            <person name="Bills G."/>
            <person name="Bluhm B."/>
            <person name="Cannon C."/>
            <person name="Castanera R."/>
            <person name="Culley D."/>
            <person name="Daum C."/>
            <person name="Ezra D."/>
            <person name="Gonzalez J."/>
            <person name="Henrissat B."/>
            <person name="Kuo A."/>
            <person name="Liang C."/>
            <person name="Lipzen A."/>
            <person name="Lutzoni F."/>
            <person name="Magnuson J."/>
            <person name="Mondo S."/>
            <person name="Nolan M."/>
            <person name="Ohm R."/>
            <person name="Pangilinan J."/>
            <person name="Park H.-J."/>
            <person name="Ramirez L."/>
            <person name="Alfaro M."/>
            <person name="Sun H."/>
            <person name="Tritt A."/>
            <person name="Yoshinaga Y."/>
            <person name="Zwiers L.-H."/>
            <person name="Turgeon B."/>
            <person name="Goodwin S."/>
            <person name="Spatafora J."/>
            <person name="Crous P."/>
            <person name="Grigoriev I."/>
        </authorList>
    </citation>
    <scope>NUCLEOTIDE SEQUENCE</scope>
    <source>
        <strain evidence="2">CBS 675.92</strain>
    </source>
</reference>
<dbReference type="Proteomes" id="UP000800035">
    <property type="component" value="Unassembled WGS sequence"/>
</dbReference>
<evidence type="ECO:0000313" key="3">
    <source>
        <dbReference type="Proteomes" id="UP000800035"/>
    </source>
</evidence>
<evidence type="ECO:0000256" key="1">
    <source>
        <dbReference type="SAM" id="MobiDB-lite"/>
    </source>
</evidence>
<accession>A0A6A5TW34</accession>
<sequence length="188" mass="20486">MTPDALEPRLNFLKKAAHALAVSSPTISSVLGSAHRSLLSVNDMDIGAQAKSWDALGHEMCGSCGSVILPGWTSSITRQMRRKGKEGQPKDLKEPEKPIIYVCLRCDRKTPRTLQVRPAKHMVTKTTAKVIEPWGTKPPIEQDSKVTKSASATSKQRKKARKGGLQAMLEKSKSISSSGGLELMDFMS</sequence>